<reference evidence="1 2" key="1">
    <citation type="submission" date="2021-04" db="EMBL/GenBank/DDBJ databases">
        <title>Whole genome sequence of Jiella sp. KSK16Y-1.</title>
        <authorList>
            <person name="Tuo L."/>
        </authorList>
    </citation>
    <scope>NUCLEOTIDE SEQUENCE [LARGE SCALE GENOMIC DNA]</scope>
    <source>
        <strain evidence="1 2">KSK16Y-1</strain>
    </source>
</reference>
<sequence>MRHKKSLAAGVADFFEDFRAARRCAVALESGSTPPEAALRRLGLDAKLFERHR</sequence>
<accession>A0ABS4BMW8</accession>
<dbReference type="RefSeq" id="WP_209597460.1">
    <property type="nucleotide sequence ID" value="NZ_JAGJCF010000024.1"/>
</dbReference>
<dbReference type="Proteomes" id="UP000678276">
    <property type="component" value="Unassembled WGS sequence"/>
</dbReference>
<evidence type="ECO:0000313" key="2">
    <source>
        <dbReference type="Proteomes" id="UP000678276"/>
    </source>
</evidence>
<keyword evidence="2" id="KW-1185">Reference proteome</keyword>
<dbReference type="EMBL" id="JAGJCF010000024">
    <property type="protein sequence ID" value="MBP0618075.1"/>
    <property type="molecule type" value="Genomic_DNA"/>
</dbReference>
<evidence type="ECO:0000313" key="1">
    <source>
        <dbReference type="EMBL" id="MBP0618075.1"/>
    </source>
</evidence>
<gene>
    <name evidence="1" type="ORF">J6595_21040</name>
</gene>
<organism evidence="1 2">
    <name type="scientific">Jiella mangrovi</name>
    <dbReference type="NCBI Taxonomy" id="2821407"/>
    <lineage>
        <taxon>Bacteria</taxon>
        <taxon>Pseudomonadati</taxon>
        <taxon>Pseudomonadota</taxon>
        <taxon>Alphaproteobacteria</taxon>
        <taxon>Hyphomicrobiales</taxon>
        <taxon>Aurantimonadaceae</taxon>
        <taxon>Jiella</taxon>
    </lineage>
</organism>
<protein>
    <submittedName>
        <fullName evidence="1">Uncharacterized protein</fullName>
    </submittedName>
</protein>
<comment type="caution">
    <text evidence="1">The sequence shown here is derived from an EMBL/GenBank/DDBJ whole genome shotgun (WGS) entry which is preliminary data.</text>
</comment>
<name>A0ABS4BMW8_9HYPH</name>
<proteinExistence type="predicted"/>